<dbReference type="AlphaFoldDB" id="A0A9D1NDJ6"/>
<proteinExistence type="predicted"/>
<dbReference type="Proteomes" id="UP000886861">
    <property type="component" value="Unassembled WGS sequence"/>
</dbReference>
<name>A0A9D1NDJ6_9FIRM</name>
<sequence length="296" mass="34656">MSKGYTKKKSLRPEVLLKKALHIYKPNYKLSPEEWQLVLERERAFKKSREQLVREACKTLGFNFENNIALPADYTLAELNIPEGKDKQECCIPLSQSIADHMLYADKKFLSSSHKRYKINDRNYSETQEFYAADTRYGIILYSFLAKEKTEKDGTKHYSISLYAILNGCAALELIRYDSKKNVHYQRFKDGRPTQEKIQIQGPHMHVYNERFSVIFPNSFCHYDVDVLPFNSENIKDQAAYLKRMFNLEPAHEYNIDSMPAPENSPTSKTKISEYLREIQAIRAKKAKKKQKTLEK</sequence>
<organism evidence="1 2">
    <name type="scientific">Candidatus Caccopulliclostridium gallistercoris</name>
    <dbReference type="NCBI Taxonomy" id="2840719"/>
    <lineage>
        <taxon>Bacteria</taxon>
        <taxon>Bacillati</taxon>
        <taxon>Bacillota</taxon>
        <taxon>Clostridia</taxon>
        <taxon>Candidatus Caccopulliclostridium</taxon>
    </lineage>
</organism>
<evidence type="ECO:0000313" key="1">
    <source>
        <dbReference type="EMBL" id="HIV01139.1"/>
    </source>
</evidence>
<reference evidence="1" key="1">
    <citation type="submission" date="2020-10" db="EMBL/GenBank/DDBJ databases">
        <authorList>
            <person name="Gilroy R."/>
        </authorList>
    </citation>
    <scope>NUCLEOTIDE SEQUENCE</scope>
    <source>
        <strain evidence="1">CHK186-9395</strain>
    </source>
</reference>
<protein>
    <submittedName>
        <fullName evidence="1">Uncharacterized protein</fullName>
    </submittedName>
</protein>
<reference evidence="1" key="2">
    <citation type="journal article" date="2021" name="PeerJ">
        <title>Extensive microbial diversity within the chicken gut microbiome revealed by metagenomics and culture.</title>
        <authorList>
            <person name="Gilroy R."/>
            <person name="Ravi A."/>
            <person name="Getino M."/>
            <person name="Pursley I."/>
            <person name="Horton D.L."/>
            <person name="Alikhan N.F."/>
            <person name="Baker D."/>
            <person name="Gharbi K."/>
            <person name="Hall N."/>
            <person name="Watson M."/>
            <person name="Adriaenssens E.M."/>
            <person name="Foster-Nyarko E."/>
            <person name="Jarju S."/>
            <person name="Secka A."/>
            <person name="Antonio M."/>
            <person name="Oren A."/>
            <person name="Chaudhuri R.R."/>
            <person name="La Ragione R."/>
            <person name="Hildebrand F."/>
            <person name="Pallen M.J."/>
        </authorList>
    </citation>
    <scope>NUCLEOTIDE SEQUENCE</scope>
    <source>
        <strain evidence="1">CHK186-9395</strain>
    </source>
</reference>
<gene>
    <name evidence="1" type="ORF">IAA62_01090</name>
</gene>
<comment type="caution">
    <text evidence="1">The sequence shown here is derived from an EMBL/GenBank/DDBJ whole genome shotgun (WGS) entry which is preliminary data.</text>
</comment>
<dbReference type="EMBL" id="DVOJ01000004">
    <property type="protein sequence ID" value="HIV01139.1"/>
    <property type="molecule type" value="Genomic_DNA"/>
</dbReference>
<evidence type="ECO:0000313" key="2">
    <source>
        <dbReference type="Proteomes" id="UP000886861"/>
    </source>
</evidence>
<accession>A0A9D1NDJ6</accession>